<keyword evidence="4 11" id="KW-0812">Transmembrane</keyword>
<feature type="transmembrane region" description="Helical" evidence="11">
    <location>
        <begin position="6"/>
        <end position="28"/>
    </location>
</feature>
<keyword evidence="14" id="KW-1185">Reference proteome</keyword>
<evidence type="ECO:0000256" key="11">
    <source>
        <dbReference type="SAM" id="Phobius"/>
    </source>
</evidence>
<organism evidence="13 14">
    <name type="scientific">Lentinula raphanica</name>
    <dbReference type="NCBI Taxonomy" id="153919"/>
    <lineage>
        <taxon>Eukaryota</taxon>
        <taxon>Fungi</taxon>
        <taxon>Dikarya</taxon>
        <taxon>Basidiomycota</taxon>
        <taxon>Agaricomycotina</taxon>
        <taxon>Agaricomycetes</taxon>
        <taxon>Agaricomycetidae</taxon>
        <taxon>Agaricales</taxon>
        <taxon>Marasmiineae</taxon>
        <taxon>Omphalotaceae</taxon>
        <taxon>Lentinula</taxon>
    </lineage>
</organism>
<evidence type="ECO:0000256" key="6">
    <source>
        <dbReference type="ARBA" id="ARBA00022824"/>
    </source>
</evidence>
<keyword evidence="8 11" id="KW-0472">Membrane</keyword>
<feature type="transmembrane region" description="Helical" evidence="11">
    <location>
        <begin position="118"/>
        <end position="136"/>
    </location>
</feature>
<reference evidence="13" key="1">
    <citation type="submission" date="2022-08" db="EMBL/GenBank/DDBJ databases">
        <authorList>
            <consortium name="DOE Joint Genome Institute"/>
            <person name="Min B."/>
            <person name="Riley R."/>
            <person name="Sierra-Patev S."/>
            <person name="Naranjo-Ortiz M."/>
            <person name="Looney B."/>
            <person name="Konkel Z."/>
            <person name="Slot J.C."/>
            <person name="Sakamoto Y."/>
            <person name="Steenwyk J.L."/>
            <person name="Rokas A."/>
            <person name="Carro J."/>
            <person name="Camarero S."/>
            <person name="Ferreira P."/>
            <person name="Molpeceres G."/>
            <person name="Ruiz-Duenas F.J."/>
            <person name="Serrano A."/>
            <person name="Henrissat B."/>
            <person name="Drula E."/>
            <person name="Hughes K.W."/>
            <person name="Mata J.L."/>
            <person name="Ishikawa N.K."/>
            <person name="Vargas-Isla R."/>
            <person name="Ushijima S."/>
            <person name="Smith C.A."/>
            <person name="Ahrendt S."/>
            <person name="Andreopoulos W."/>
            <person name="He G."/>
            <person name="Labutti K."/>
            <person name="Lipzen A."/>
            <person name="Ng V."/>
            <person name="Sandor L."/>
            <person name="Barry K."/>
            <person name="Martinez A.T."/>
            <person name="Xiao Y."/>
            <person name="Gibbons J.G."/>
            <person name="Terashima K."/>
            <person name="Hibbett D.S."/>
            <person name="Grigoriev I.V."/>
        </authorList>
    </citation>
    <scope>NUCLEOTIDE SEQUENCE</scope>
    <source>
        <strain evidence="13">TFB9207</strain>
    </source>
</reference>
<evidence type="ECO:0000313" key="14">
    <source>
        <dbReference type="Proteomes" id="UP001163846"/>
    </source>
</evidence>
<comment type="caution">
    <text evidence="13">The sequence shown here is derived from an EMBL/GenBank/DDBJ whole genome shotgun (WGS) entry which is preliminary data.</text>
</comment>
<keyword evidence="6" id="KW-0256">Endoplasmic reticulum</keyword>
<evidence type="ECO:0000256" key="4">
    <source>
        <dbReference type="ARBA" id="ARBA00022692"/>
    </source>
</evidence>
<evidence type="ECO:0000256" key="1">
    <source>
        <dbReference type="ARBA" id="ARBA00004477"/>
    </source>
</evidence>
<dbReference type="InterPro" id="IPR003675">
    <property type="entry name" value="Rce1/LyrA-like_dom"/>
</dbReference>
<keyword evidence="3" id="KW-0645">Protease</keyword>
<comment type="subcellular location">
    <subcellularLocation>
        <location evidence="1">Endoplasmic reticulum membrane</location>
        <topology evidence="1">Multi-pass membrane protein</topology>
    </subcellularLocation>
</comment>
<dbReference type="Proteomes" id="UP001163846">
    <property type="component" value="Unassembled WGS sequence"/>
</dbReference>
<sequence>MQDVVLSPATAHLLGLSFACTYVGSIYVSKEARLVFNAQTTVANKEPTDQPRERLRGNNERWRDDPDVIKARIIAVSTATVICVAVVCWITRPIPIALALLGLWPSLPTSVSSLQHVVAPHLVTPLLFLGPLYAKYLSSFSRNRRRGNLSTRTKELFCNLTGLRNYVVAPITEEVVFRACVLSMYLLSPTLAANRTQLVLTTPLNFGLAHLHHAWDTYNRHGRTSAAMKHAILVALFQLLYTTVFGALCSYLFLQTRYSIFVPISAHMFCNLMGFPDFKGDLQLGAGVGRKVMVVAAYLCGVLGFAYSVMPAGRWWWVAHDS</sequence>
<dbReference type="GO" id="GO:0004222">
    <property type="term" value="F:metalloendopeptidase activity"/>
    <property type="evidence" value="ECO:0007669"/>
    <property type="project" value="InterPro"/>
</dbReference>
<accession>A0AA38PHV9</accession>
<comment type="catalytic activity">
    <reaction evidence="9">
        <text>Hydrolyzes the peptide bond -P2-(S-farnesyl or geranylgeranyl)C-P1'-P2'-P3'-COOH where P1' and P2' are amino acids with aliphatic sidechains and P3' is any C-terminal residue.</text>
        <dbReference type="EC" id="3.4.26.1"/>
    </reaction>
</comment>
<evidence type="ECO:0000256" key="8">
    <source>
        <dbReference type="ARBA" id="ARBA00023136"/>
    </source>
</evidence>
<dbReference type="PANTHER" id="PTHR13046:SF0">
    <property type="entry name" value="CAAX PRENYL PROTEASE 2"/>
    <property type="match status" value="1"/>
</dbReference>
<evidence type="ECO:0000256" key="2">
    <source>
        <dbReference type="ARBA" id="ARBA00006897"/>
    </source>
</evidence>
<dbReference type="GO" id="GO:0005789">
    <property type="term" value="C:endoplasmic reticulum membrane"/>
    <property type="evidence" value="ECO:0007669"/>
    <property type="project" value="UniProtKB-SubCell"/>
</dbReference>
<dbReference type="Pfam" id="PF02517">
    <property type="entry name" value="Rce1-like"/>
    <property type="match status" value="1"/>
</dbReference>
<evidence type="ECO:0000256" key="7">
    <source>
        <dbReference type="ARBA" id="ARBA00022989"/>
    </source>
</evidence>
<dbReference type="AlphaFoldDB" id="A0AA38PHV9"/>
<evidence type="ECO:0000256" key="9">
    <source>
        <dbReference type="ARBA" id="ARBA00047280"/>
    </source>
</evidence>
<evidence type="ECO:0000256" key="5">
    <source>
        <dbReference type="ARBA" id="ARBA00022801"/>
    </source>
</evidence>
<dbReference type="EC" id="3.4.26.1" evidence="10"/>
<feature type="transmembrane region" description="Helical" evidence="11">
    <location>
        <begin position="231"/>
        <end position="254"/>
    </location>
</feature>
<feature type="transmembrane region" description="Helical" evidence="11">
    <location>
        <begin position="260"/>
        <end position="280"/>
    </location>
</feature>
<feature type="transmembrane region" description="Helical" evidence="11">
    <location>
        <begin position="292"/>
        <end position="317"/>
    </location>
</feature>
<protein>
    <recommendedName>
        <fullName evidence="10">intramembrane prenyl-peptidase Rce1</fullName>
        <ecNumber evidence="10">3.4.26.1</ecNumber>
    </recommendedName>
</protein>
<gene>
    <name evidence="13" type="ORF">F5878DRAFT_345361</name>
</gene>
<evidence type="ECO:0000313" key="13">
    <source>
        <dbReference type="EMBL" id="KAJ3842935.1"/>
    </source>
</evidence>
<evidence type="ECO:0000256" key="10">
    <source>
        <dbReference type="ARBA" id="ARBA00049729"/>
    </source>
</evidence>
<keyword evidence="5" id="KW-0378">Hydrolase</keyword>
<dbReference type="GO" id="GO:0071586">
    <property type="term" value="P:CAAX-box protein processing"/>
    <property type="evidence" value="ECO:0007669"/>
    <property type="project" value="InterPro"/>
</dbReference>
<dbReference type="PANTHER" id="PTHR13046">
    <property type="entry name" value="PROTEASE U48 CAAX PRENYL PROTEASE RCE1"/>
    <property type="match status" value="1"/>
</dbReference>
<evidence type="ECO:0000259" key="12">
    <source>
        <dbReference type="Pfam" id="PF02517"/>
    </source>
</evidence>
<proteinExistence type="inferred from homology"/>
<dbReference type="EMBL" id="MU805990">
    <property type="protein sequence ID" value="KAJ3842935.1"/>
    <property type="molecule type" value="Genomic_DNA"/>
</dbReference>
<dbReference type="InterPro" id="IPR039731">
    <property type="entry name" value="Rce1"/>
</dbReference>
<comment type="similarity">
    <text evidence="2">Belongs to the peptidase U48 family.</text>
</comment>
<name>A0AA38PHV9_9AGAR</name>
<evidence type="ECO:0000256" key="3">
    <source>
        <dbReference type="ARBA" id="ARBA00022670"/>
    </source>
</evidence>
<feature type="transmembrane region" description="Helical" evidence="11">
    <location>
        <begin position="73"/>
        <end position="98"/>
    </location>
</feature>
<keyword evidence="7 11" id="KW-1133">Transmembrane helix</keyword>
<feature type="domain" description="CAAX prenyl protease 2/Lysostaphin resistance protein A-like" evidence="12">
    <location>
        <begin position="161"/>
        <end position="273"/>
    </location>
</feature>